<dbReference type="SUPFAM" id="SSF51735">
    <property type="entry name" value="NAD(P)-binding Rossmann-fold domains"/>
    <property type="match status" value="1"/>
</dbReference>
<dbReference type="InterPro" id="IPR002347">
    <property type="entry name" value="SDR_fam"/>
</dbReference>
<sequence>MSIFKELAVVVGATGSFGTEIVASLTAAGLGVIAVARTASSLASLQDRFANLIPCAADISDDSAIEKIRATLDRPVRMVVHGPGVAVAGGILAAPTAAVVDSVNIKVGGMLRLTRAVDDRLLPHSRLVAIGGHYGLEPTAYAAAAGIANAALINLMRQLSLAYGERGVTAHLIAPGPADTERLHRVAADRAANRGISVEQVLTEMKAESSIKAFTTPKQVAWAVAMLLAEEADAMTGATLMLDAGRRRGLP</sequence>
<dbReference type="AlphaFoldDB" id="A0A4R3HQ45"/>
<dbReference type="InterPro" id="IPR036291">
    <property type="entry name" value="NAD(P)-bd_dom_sf"/>
</dbReference>
<evidence type="ECO:0000256" key="1">
    <source>
        <dbReference type="ARBA" id="ARBA00006484"/>
    </source>
</evidence>
<dbReference type="GO" id="GO:0016491">
    <property type="term" value="F:oxidoreductase activity"/>
    <property type="evidence" value="ECO:0007669"/>
    <property type="project" value="UniProtKB-KW"/>
</dbReference>
<dbReference type="Proteomes" id="UP000295382">
    <property type="component" value="Unassembled WGS sequence"/>
</dbReference>
<comment type="similarity">
    <text evidence="1">Belongs to the short-chain dehydrogenases/reductases (SDR) family.</text>
</comment>
<keyword evidence="2" id="KW-0560">Oxidoreductase</keyword>
<gene>
    <name evidence="3" type="ORF">EDC30_11550</name>
</gene>
<dbReference type="InterPro" id="IPR051122">
    <property type="entry name" value="SDR_DHRS6-like"/>
</dbReference>
<dbReference type="RefSeq" id="WP_132260096.1">
    <property type="nucleotide sequence ID" value="NZ_SLZQ01000015.1"/>
</dbReference>
<organism evidence="3 4">
    <name type="scientific">Paucimonas lemoignei</name>
    <name type="common">Pseudomonas lemoignei</name>
    <dbReference type="NCBI Taxonomy" id="29443"/>
    <lineage>
        <taxon>Bacteria</taxon>
        <taxon>Pseudomonadati</taxon>
        <taxon>Pseudomonadota</taxon>
        <taxon>Betaproteobacteria</taxon>
        <taxon>Burkholderiales</taxon>
        <taxon>Burkholderiaceae</taxon>
        <taxon>Paucimonas</taxon>
    </lineage>
</organism>
<comment type="caution">
    <text evidence="3">The sequence shown here is derived from an EMBL/GenBank/DDBJ whole genome shotgun (WGS) entry which is preliminary data.</text>
</comment>
<protein>
    <submittedName>
        <fullName evidence="3">Short-subunit dehydrogenase</fullName>
    </submittedName>
</protein>
<evidence type="ECO:0000256" key="2">
    <source>
        <dbReference type="ARBA" id="ARBA00023002"/>
    </source>
</evidence>
<dbReference type="PANTHER" id="PTHR43477:SF1">
    <property type="entry name" value="DIHYDROANTICAPSIN 7-DEHYDROGENASE"/>
    <property type="match status" value="1"/>
</dbReference>
<dbReference type="Pfam" id="PF13561">
    <property type="entry name" value="adh_short_C2"/>
    <property type="match status" value="1"/>
</dbReference>
<accession>A0A4R3HQ45</accession>
<dbReference type="EMBL" id="SLZQ01000015">
    <property type="protein sequence ID" value="TCS33760.1"/>
    <property type="molecule type" value="Genomic_DNA"/>
</dbReference>
<name>A0A4R3HQ45_PAULE</name>
<dbReference type="PANTHER" id="PTHR43477">
    <property type="entry name" value="DIHYDROANTICAPSIN 7-DEHYDROGENASE"/>
    <property type="match status" value="1"/>
</dbReference>
<evidence type="ECO:0000313" key="3">
    <source>
        <dbReference type="EMBL" id="TCS33760.1"/>
    </source>
</evidence>
<evidence type="ECO:0000313" key="4">
    <source>
        <dbReference type="Proteomes" id="UP000295382"/>
    </source>
</evidence>
<dbReference type="PRINTS" id="PR00081">
    <property type="entry name" value="GDHRDH"/>
</dbReference>
<proteinExistence type="inferred from homology"/>
<dbReference type="OrthoDB" id="9793325at2"/>
<dbReference type="Gene3D" id="3.40.50.720">
    <property type="entry name" value="NAD(P)-binding Rossmann-like Domain"/>
    <property type="match status" value="1"/>
</dbReference>
<reference evidence="3 4" key="1">
    <citation type="submission" date="2019-03" db="EMBL/GenBank/DDBJ databases">
        <title>Genomic Encyclopedia of Type Strains, Phase IV (KMG-IV): sequencing the most valuable type-strain genomes for metagenomic binning, comparative biology and taxonomic classification.</title>
        <authorList>
            <person name="Goeker M."/>
        </authorList>
    </citation>
    <scope>NUCLEOTIDE SEQUENCE [LARGE SCALE GENOMIC DNA]</scope>
    <source>
        <strain evidence="3 4">DSM 7445</strain>
    </source>
</reference>
<keyword evidence="4" id="KW-1185">Reference proteome</keyword>